<dbReference type="EMBL" id="NIGF01000013">
    <property type="protein sequence ID" value="PQV63288.1"/>
    <property type="molecule type" value="Genomic_DNA"/>
</dbReference>
<dbReference type="RefSeq" id="WP_106380532.1">
    <property type="nucleotide sequence ID" value="NZ_NIGF01000013.1"/>
</dbReference>
<feature type="transmembrane region" description="Helical" evidence="2">
    <location>
        <begin position="248"/>
        <end position="271"/>
    </location>
</feature>
<feature type="transmembrane region" description="Helical" evidence="2">
    <location>
        <begin position="89"/>
        <end position="108"/>
    </location>
</feature>
<dbReference type="InterPro" id="IPR037185">
    <property type="entry name" value="EmrE-like"/>
</dbReference>
<evidence type="ECO:0000313" key="5">
    <source>
        <dbReference type="Proteomes" id="UP000237684"/>
    </source>
</evidence>
<dbReference type="PANTHER" id="PTHR22911:SF137">
    <property type="entry name" value="SOLUTE CARRIER FAMILY 35 MEMBER G2-RELATED"/>
    <property type="match status" value="1"/>
</dbReference>
<dbReference type="AlphaFoldDB" id="A0A2S8SR84"/>
<feature type="transmembrane region" description="Helical" evidence="2">
    <location>
        <begin position="222"/>
        <end position="241"/>
    </location>
</feature>
<dbReference type="Pfam" id="PF00892">
    <property type="entry name" value="EamA"/>
    <property type="match status" value="2"/>
</dbReference>
<dbReference type="GO" id="GO:0016020">
    <property type="term" value="C:membrane"/>
    <property type="evidence" value="ECO:0007669"/>
    <property type="project" value="InterPro"/>
</dbReference>
<evidence type="ECO:0000259" key="3">
    <source>
        <dbReference type="Pfam" id="PF00892"/>
    </source>
</evidence>
<dbReference type="Proteomes" id="UP000237684">
    <property type="component" value="Unassembled WGS sequence"/>
</dbReference>
<name>A0A2S8SR84_9BACT</name>
<organism evidence="4 5">
    <name type="scientific">Abditibacterium utsteinense</name>
    <dbReference type="NCBI Taxonomy" id="1960156"/>
    <lineage>
        <taxon>Bacteria</taxon>
        <taxon>Pseudomonadati</taxon>
        <taxon>Abditibacteriota</taxon>
        <taxon>Abditibacteriia</taxon>
        <taxon>Abditibacteriales</taxon>
        <taxon>Abditibacteriaceae</taxon>
        <taxon>Abditibacterium</taxon>
    </lineage>
</organism>
<dbReference type="OrthoDB" id="5417329at2"/>
<comment type="caution">
    <text evidence="4">The sequence shown here is derived from an EMBL/GenBank/DDBJ whole genome shotgun (WGS) entry which is preliminary data.</text>
</comment>
<dbReference type="InParanoid" id="A0A2S8SR84"/>
<reference evidence="4 5" key="1">
    <citation type="journal article" date="2018" name="Syst. Appl. Microbiol.">
        <title>Abditibacterium utsteinense sp. nov., the first cultivated member of candidate phylum FBP, isolated from ice-free Antarctic soil samples.</title>
        <authorList>
            <person name="Tahon G."/>
            <person name="Tytgat B."/>
            <person name="Lebbe L."/>
            <person name="Carlier A."/>
            <person name="Willems A."/>
        </authorList>
    </citation>
    <scope>NUCLEOTIDE SEQUENCE [LARGE SCALE GENOMIC DNA]</scope>
    <source>
        <strain evidence="4 5">LMG 29911</strain>
    </source>
</reference>
<keyword evidence="2" id="KW-0472">Membrane</keyword>
<evidence type="ECO:0000256" key="1">
    <source>
        <dbReference type="SAM" id="MobiDB-lite"/>
    </source>
</evidence>
<evidence type="ECO:0000256" key="2">
    <source>
        <dbReference type="SAM" id="Phobius"/>
    </source>
</evidence>
<feature type="region of interest" description="Disordered" evidence="1">
    <location>
        <begin position="198"/>
        <end position="217"/>
    </location>
</feature>
<gene>
    <name evidence="4" type="ORF">B1R32_11315</name>
</gene>
<dbReference type="InterPro" id="IPR000620">
    <property type="entry name" value="EamA_dom"/>
</dbReference>
<feature type="transmembrane region" description="Helical" evidence="2">
    <location>
        <begin position="62"/>
        <end position="83"/>
    </location>
</feature>
<keyword evidence="5" id="KW-1185">Reference proteome</keyword>
<feature type="compositionally biased region" description="Basic and acidic residues" evidence="1">
    <location>
        <begin position="198"/>
        <end position="211"/>
    </location>
</feature>
<feature type="domain" description="EamA" evidence="3">
    <location>
        <begin position="1"/>
        <end position="131"/>
    </location>
</feature>
<keyword evidence="2" id="KW-0812">Transmembrane</keyword>
<feature type="transmembrane region" description="Helical" evidence="2">
    <location>
        <begin position="115"/>
        <end position="134"/>
    </location>
</feature>
<keyword evidence="2" id="KW-1133">Transmembrane helix</keyword>
<feature type="domain" description="EamA" evidence="3">
    <location>
        <begin position="149"/>
        <end position="294"/>
    </location>
</feature>
<evidence type="ECO:0000313" key="4">
    <source>
        <dbReference type="EMBL" id="PQV63288.1"/>
    </source>
</evidence>
<protein>
    <submittedName>
        <fullName evidence="4">Putative membrane protein</fullName>
    </submittedName>
</protein>
<proteinExistence type="predicted"/>
<feature type="transmembrane region" description="Helical" evidence="2">
    <location>
        <begin position="146"/>
        <end position="163"/>
    </location>
</feature>
<dbReference type="Gene3D" id="1.10.3730.20">
    <property type="match status" value="2"/>
</dbReference>
<feature type="transmembrane region" description="Helical" evidence="2">
    <location>
        <begin position="170"/>
        <end position="193"/>
    </location>
</feature>
<dbReference type="SUPFAM" id="SSF103481">
    <property type="entry name" value="Multidrug resistance efflux transporter EmrE"/>
    <property type="match status" value="2"/>
</dbReference>
<accession>A0A2S8SR84</accession>
<feature type="transmembrane region" description="Helical" evidence="2">
    <location>
        <begin position="31"/>
        <end position="50"/>
    </location>
</feature>
<sequence>MGILFGLLSAIFWGAGDYLIAQLTRHTGTVRALLSIQFFSLVAWIGCLLVSQQHFSTNPNFWGLAVMAGVCHVVGLLLTYRAFEIGTLSLVSPIASGFAIVTALIALANGERPPLLALAGTGLLILGVVCATYTHNAEEKKSLVGVPEALGSALAFGIMFWLFDRVQIHLGVLWPLVVLKSMAFLSALISVLASKKRGDSTKNEGETERTQPEPLNSSPGQLLALALGAAALDTLAWLAYNAGVRTQFVAVVTALASLFSVVTLLMAWVLLKDRLSRNQWTGIALILAGILMVSL</sequence>
<dbReference type="PANTHER" id="PTHR22911">
    <property type="entry name" value="ACYL-MALONYL CONDENSING ENZYME-RELATED"/>
    <property type="match status" value="1"/>
</dbReference>